<evidence type="ECO:0000256" key="4">
    <source>
        <dbReference type="ARBA" id="ARBA00022553"/>
    </source>
</evidence>
<dbReference type="GO" id="GO:0005524">
    <property type="term" value="F:ATP binding"/>
    <property type="evidence" value="ECO:0007669"/>
    <property type="project" value="UniProtKB-KW"/>
</dbReference>
<evidence type="ECO:0000256" key="10">
    <source>
        <dbReference type="ARBA" id="ARBA00048679"/>
    </source>
</evidence>
<evidence type="ECO:0000256" key="8">
    <source>
        <dbReference type="ARBA" id="ARBA00022840"/>
    </source>
</evidence>
<dbReference type="FunFam" id="1.10.510.10:FF:000008">
    <property type="entry name" value="Non-specific serine/threonine protein kinase"/>
    <property type="match status" value="1"/>
</dbReference>
<feature type="domain" description="AGC-kinase C-terminal" evidence="13">
    <location>
        <begin position="802"/>
        <end position="871"/>
    </location>
</feature>
<protein>
    <recommendedName>
        <fullName evidence="2">non-specific serine/threonine protein kinase</fullName>
        <ecNumber evidence="2">2.7.11.1</ecNumber>
    </recommendedName>
</protein>
<keyword evidence="15" id="KW-1185">Reference proteome</keyword>
<evidence type="ECO:0000313" key="15">
    <source>
        <dbReference type="Proteomes" id="UP001162029"/>
    </source>
</evidence>
<sequence length="872" mass="96967">MADSKRVFVQLAVMKGLQMEVNAPVMAFIMPTDLWLSVINEFLMSCNDDDVEVEQRPPGLLEGCVVLHAASLEHISVPADCEDGKQYILCMNKDDAVLLQKQKFGDSSLTGTNDADALARESIALTDQLESLEELDYYFDGTGTLRHCRTNQAVYELMSDERRAGELDDIVKAAIFHIQMEMLAELAFKQARVPLDLQPDEPKEARSSVFLTSDWCTNANLLVVVNGGRGAQPGIWSRDLLIQEGLELGSMLPVMRRAATGNFAVVVLNPSTNNVTIENDTFPIRGNSSPDEHILYMWDNIVSRAQARNVYMLAYSFGARSVLTLIQNREKQVVKRVNALVFAEGAYHMDPSTTSPSVAQFLKQRAINFKGDAQIPVGGHIPTEEEKLSCTCLSVGDLATSASSVDGNASPAASPASALSKRSSSNKARTISLSLGTTFTYFIAARDRGCGAAEFISESEAKTRTWLGNVIRHRLDSLKPRKQSRRLSAAMGVNASESPHHRKTARRSSLDTDASTSAMRASIASSRGINSSRQQSHGVSVSDFDLIKVIGKGSIGKVFLVRKKDTHDVYAMKVLRKKNVVRHGLEEHIKTERLILEEIDHPFIARLRFSFQTKDKLYLVTDYCSGGELFHHMSDDGFSYELAQFYAAELVLGLEHLHQLKVAYRDLKPENILVEASGHLRITDFGLSKLNVVSDEGAQTLVGSPEYLAPEVYTMQKYGYAVDWWSLGVFIYEMLTGVHPFFDDNREVMVKKIMTPDWVSTRMPPEMPPEAASLIRGLLTFNPSERLGSRGAQELRDHPFFAGISWDERVRREVAPPWHPVVHDELDVANFDTEFTSEPVVDSVCTHQSMMLNSTFADFSFNPSISNSMRKS</sequence>
<dbReference type="SUPFAM" id="SSF56112">
    <property type="entry name" value="Protein kinase-like (PK-like)"/>
    <property type="match status" value="1"/>
</dbReference>
<comment type="caution">
    <text evidence="14">The sequence shown here is derived from an EMBL/GenBank/DDBJ whole genome shotgun (WGS) entry which is preliminary data.</text>
</comment>
<dbReference type="Proteomes" id="UP001162029">
    <property type="component" value="Unassembled WGS sequence"/>
</dbReference>
<feature type="compositionally biased region" description="Polar residues" evidence="11">
    <location>
        <begin position="511"/>
        <end position="534"/>
    </location>
</feature>
<dbReference type="PANTHER" id="PTHR24351">
    <property type="entry name" value="RIBOSOMAL PROTEIN S6 KINASE"/>
    <property type="match status" value="1"/>
</dbReference>
<feature type="compositionally biased region" description="Low complexity" evidence="11">
    <location>
        <begin position="408"/>
        <end position="423"/>
    </location>
</feature>
<comment type="catalytic activity">
    <reaction evidence="9">
        <text>L-threonyl-[protein] + ATP = O-phospho-L-threonyl-[protein] + ADP + H(+)</text>
        <dbReference type="Rhea" id="RHEA:46608"/>
        <dbReference type="Rhea" id="RHEA-COMP:11060"/>
        <dbReference type="Rhea" id="RHEA-COMP:11605"/>
        <dbReference type="ChEBI" id="CHEBI:15378"/>
        <dbReference type="ChEBI" id="CHEBI:30013"/>
        <dbReference type="ChEBI" id="CHEBI:30616"/>
        <dbReference type="ChEBI" id="CHEBI:61977"/>
        <dbReference type="ChEBI" id="CHEBI:456216"/>
        <dbReference type="EC" id="2.7.11.1"/>
    </reaction>
</comment>
<dbReference type="InterPro" id="IPR008271">
    <property type="entry name" value="Ser/Thr_kinase_AS"/>
</dbReference>
<dbReference type="PROSITE" id="PS00108">
    <property type="entry name" value="PROTEIN_KINASE_ST"/>
    <property type="match status" value="1"/>
</dbReference>
<dbReference type="Gene3D" id="3.30.200.20">
    <property type="entry name" value="Phosphorylase Kinase, domain 1"/>
    <property type="match status" value="1"/>
</dbReference>
<dbReference type="Pfam" id="PF00433">
    <property type="entry name" value="Pkinase_C"/>
    <property type="match status" value="1"/>
</dbReference>
<keyword evidence="7" id="KW-0418">Kinase</keyword>
<name>A0AAV0V361_9STRA</name>
<dbReference type="InterPro" id="IPR000961">
    <property type="entry name" value="AGC-kinase_C"/>
</dbReference>
<dbReference type="InterPro" id="IPR045270">
    <property type="entry name" value="STKc_AGC"/>
</dbReference>
<keyword evidence="8" id="KW-0067">ATP-binding</keyword>
<evidence type="ECO:0000256" key="5">
    <source>
        <dbReference type="ARBA" id="ARBA00022679"/>
    </source>
</evidence>
<dbReference type="EMBL" id="CANTFM010001902">
    <property type="protein sequence ID" value="CAI5743645.1"/>
    <property type="molecule type" value="Genomic_DNA"/>
</dbReference>
<evidence type="ECO:0000256" key="1">
    <source>
        <dbReference type="ARBA" id="ARBA00009903"/>
    </source>
</evidence>
<dbReference type="InterPro" id="IPR053858">
    <property type="entry name" value="Arb2_dom"/>
</dbReference>
<evidence type="ECO:0000259" key="12">
    <source>
        <dbReference type="PROSITE" id="PS50011"/>
    </source>
</evidence>
<feature type="region of interest" description="Disordered" evidence="11">
    <location>
        <begin position="402"/>
        <end position="423"/>
    </location>
</feature>
<dbReference type="Gene3D" id="1.10.510.10">
    <property type="entry name" value="Transferase(Phosphotransferase) domain 1"/>
    <property type="match status" value="1"/>
</dbReference>
<dbReference type="InterPro" id="IPR000719">
    <property type="entry name" value="Prot_kinase_dom"/>
</dbReference>
<comment type="similarity">
    <text evidence="1">Belongs to the protein kinase superfamily. AGC Ser/Thr protein kinase family.</text>
</comment>
<dbReference type="PROSITE" id="PS50011">
    <property type="entry name" value="PROTEIN_KINASE_DOM"/>
    <property type="match status" value="1"/>
</dbReference>
<dbReference type="PROSITE" id="PS51285">
    <property type="entry name" value="AGC_KINASE_CTER"/>
    <property type="match status" value="1"/>
</dbReference>
<dbReference type="Pfam" id="PF22749">
    <property type="entry name" value="Arb2"/>
    <property type="match status" value="1"/>
</dbReference>
<comment type="catalytic activity">
    <reaction evidence="10">
        <text>L-seryl-[protein] + ATP = O-phospho-L-seryl-[protein] + ADP + H(+)</text>
        <dbReference type="Rhea" id="RHEA:17989"/>
        <dbReference type="Rhea" id="RHEA-COMP:9863"/>
        <dbReference type="Rhea" id="RHEA-COMP:11604"/>
        <dbReference type="ChEBI" id="CHEBI:15378"/>
        <dbReference type="ChEBI" id="CHEBI:29999"/>
        <dbReference type="ChEBI" id="CHEBI:30616"/>
        <dbReference type="ChEBI" id="CHEBI:83421"/>
        <dbReference type="ChEBI" id="CHEBI:456216"/>
        <dbReference type="EC" id="2.7.11.1"/>
    </reaction>
</comment>
<keyword evidence="6" id="KW-0547">Nucleotide-binding</keyword>
<keyword evidence="3" id="KW-0723">Serine/threonine-protein kinase</keyword>
<accession>A0AAV0V361</accession>
<reference evidence="14" key="1">
    <citation type="submission" date="2022-12" db="EMBL/GenBank/DDBJ databases">
        <authorList>
            <person name="Webb A."/>
        </authorList>
    </citation>
    <scope>NUCLEOTIDE SEQUENCE</scope>
    <source>
        <strain evidence="14">Pd1</strain>
    </source>
</reference>
<evidence type="ECO:0000256" key="3">
    <source>
        <dbReference type="ARBA" id="ARBA00022527"/>
    </source>
</evidence>
<dbReference type="CDD" id="cd05123">
    <property type="entry name" value="STKc_AGC"/>
    <property type="match status" value="1"/>
</dbReference>
<evidence type="ECO:0000256" key="9">
    <source>
        <dbReference type="ARBA" id="ARBA00047899"/>
    </source>
</evidence>
<proteinExistence type="inferred from homology"/>
<dbReference type="GO" id="GO:0004674">
    <property type="term" value="F:protein serine/threonine kinase activity"/>
    <property type="evidence" value="ECO:0007669"/>
    <property type="project" value="UniProtKB-KW"/>
</dbReference>
<dbReference type="EC" id="2.7.11.1" evidence="2"/>
<keyword evidence="4" id="KW-0597">Phosphoprotein</keyword>
<keyword evidence="5" id="KW-0808">Transferase</keyword>
<evidence type="ECO:0000256" key="6">
    <source>
        <dbReference type="ARBA" id="ARBA00022741"/>
    </source>
</evidence>
<feature type="domain" description="Protein kinase" evidence="12">
    <location>
        <begin position="544"/>
        <end position="801"/>
    </location>
</feature>
<dbReference type="InterPro" id="IPR011009">
    <property type="entry name" value="Kinase-like_dom_sf"/>
</dbReference>
<evidence type="ECO:0000256" key="2">
    <source>
        <dbReference type="ARBA" id="ARBA00012513"/>
    </source>
</evidence>
<dbReference type="InterPro" id="IPR017892">
    <property type="entry name" value="Pkinase_C"/>
</dbReference>
<evidence type="ECO:0000259" key="13">
    <source>
        <dbReference type="PROSITE" id="PS51285"/>
    </source>
</evidence>
<evidence type="ECO:0000256" key="11">
    <source>
        <dbReference type="SAM" id="MobiDB-lite"/>
    </source>
</evidence>
<evidence type="ECO:0000313" key="14">
    <source>
        <dbReference type="EMBL" id="CAI5743645.1"/>
    </source>
</evidence>
<dbReference type="SMART" id="SM00133">
    <property type="entry name" value="S_TK_X"/>
    <property type="match status" value="1"/>
</dbReference>
<evidence type="ECO:0000256" key="7">
    <source>
        <dbReference type="ARBA" id="ARBA00022777"/>
    </source>
</evidence>
<gene>
    <name evidence="14" type="ORF">PDE001_LOCUS8847</name>
</gene>
<dbReference type="FunFam" id="3.30.200.20:FF:000524">
    <property type="entry name" value="Non-specific serine/threonine protein kinase"/>
    <property type="match status" value="1"/>
</dbReference>
<organism evidence="14 15">
    <name type="scientific">Peronospora destructor</name>
    <dbReference type="NCBI Taxonomy" id="86335"/>
    <lineage>
        <taxon>Eukaryota</taxon>
        <taxon>Sar</taxon>
        <taxon>Stramenopiles</taxon>
        <taxon>Oomycota</taxon>
        <taxon>Peronosporomycetes</taxon>
        <taxon>Peronosporales</taxon>
        <taxon>Peronosporaceae</taxon>
        <taxon>Peronospora</taxon>
    </lineage>
</organism>
<dbReference type="SMART" id="SM00220">
    <property type="entry name" value="S_TKc"/>
    <property type="match status" value="1"/>
</dbReference>
<feature type="region of interest" description="Disordered" evidence="11">
    <location>
        <begin position="477"/>
        <end position="534"/>
    </location>
</feature>
<dbReference type="AlphaFoldDB" id="A0AAV0V361"/>
<dbReference type="Pfam" id="PF00069">
    <property type="entry name" value="Pkinase"/>
    <property type="match status" value="1"/>
</dbReference>